<keyword evidence="1" id="KW-0732">Signal</keyword>
<dbReference type="AlphaFoldDB" id="A0A7T5R094"/>
<sequence>MRHYIKRILSIAFAVVAALAVQVAAAQAAVTDVTLKDVQTIVRTVGFLENASNTGSVMAIIYNPNSDESLQNARQMERLLRSEKKDIEPRLVSVSNMAGIEGARFAFISSDVQNHYNSIKTALSKNKILSFTLDRACVDQNCCTIYINSKGRVEIIINKAVADDIQAKFKPVFLMMVTVI</sequence>
<evidence type="ECO:0000256" key="1">
    <source>
        <dbReference type="SAM" id="SignalP"/>
    </source>
</evidence>
<evidence type="ECO:0000313" key="2">
    <source>
        <dbReference type="EMBL" id="QQG35152.1"/>
    </source>
</evidence>
<reference evidence="2 3" key="1">
    <citation type="submission" date="2020-07" db="EMBL/GenBank/DDBJ databases">
        <title>Huge and variable diversity of episymbiotic CPR bacteria and DPANN archaea in groundwater ecosystems.</title>
        <authorList>
            <person name="He C.Y."/>
            <person name="Keren R."/>
            <person name="Whittaker M."/>
            <person name="Farag I.F."/>
            <person name="Doudna J."/>
            <person name="Cate J.H.D."/>
            <person name="Banfield J.F."/>
        </authorList>
    </citation>
    <scope>NUCLEOTIDE SEQUENCE [LARGE SCALE GENOMIC DNA]</scope>
    <source>
        <strain evidence="2">NC_groundwater_70_Ag_B-0.1um_54_66</strain>
    </source>
</reference>
<dbReference type="Proteomes" id="UP000595362">
    <property type="component" value="Chromosome"/>
</dbReference>
<feature type="chain" id="PRO_5033002271" description="DUF4154 domain-containing protein" evidence="1">
    <location>
        <begin position="29"/>
        <end position="180"/>
    </location>
</feature>
<organism evidence="2 3">
    <name type="scientific">Micavibrio aeruginosavorus</name>
    <dbReference type="NCBI Taxonomy" id="349221"/>
    <lineage>
        <taxon>Bacteria</taxon>
        <taxon>Pseudomonadati</taxon>
        <taxon>Bdellovibrionota</taxon>
        <taxon>Bdellovibrionia</taxon>
        <taxon>Bdellovibrionales</taxon>
        <taxon>Pseudobdellovibrionaceae</taxon>
        <taxon>Micavibrio</taxon>
    </lineage>
</organism>
<name>A0A7T5R094_9BACT</name>
<evidence type="ECO:0008006" key="4">
    <source>
        <dbReference type="Google" id="ProtNLM"/>
    </source>
</evidence>
<dbReference type="EMBL" id="CP066681">
    <property type="protein sequence ID" value="QQG35152.1"/>
    <property type="molecule type" value="Genomic_DNA"/>
</dbReference>
<gene>
    <name evidence="2" type="ORF">HYS17_06140</name>
</gene>
<accession>A0A7T5R094</accession>
<protein>
    <recommendedName>
        <fullName evidence="4">DUF4154 domain-containing protein</fullName>
    </recommendedName>
</protein>
<proteinExistence type="predicted"/>
<feature type="signal peptide" evidence="1">
    <location>
        <begin position="1"/>
        <end position="28"/>
    </location>
</feature>
<evidence type="ECO:0000313" key="3">
    <source>
        <dbReference type="Proteomes" id="UP000595362"/>
    </source>
</evidence>